<feature type="region of interest" description="Disordered" evidence="2">
    <location>
        <begin position="84"/>
        <end position="106"/>
    </location>
</feature>
<name>A0A7S4IQI8_9EUKA</name>
<evidence type="ECO:0000256" key="2">
    <source>
        <dbReference type="SAM" id="MobiDB-lite"/>
    </source>
</evidence>
<sequence>MMTSHFRPHVGGNVDPLYGVRRGKAYEGLEVVCEAYKCPSFSSGEDEIDLAAAMVCGVCGRHFDAHEDLDRLDKSTAVPAWRAARAARAPAPHQTTERRAPPPATAAPLVLRPVAYEDTSDPTLLSHANDPLAVFAPQRNPLLVAPQVPAAAAGSVGVGREGSVGVGGDENEVFKAEVEQMIKEELERERRDKLKAEMERLIQGAQSMEDMERIAESMKAAHGPGGAGA</sequence>
<feature type="coiled-coil region" evidence="1">
    <location>
        <begin position="179"/>
        <end position="211"/>
    </location>
</feature>
<protein>
    <submittedName>
        <fullName evidence="3">Uncharacterized protein</fullName>
    </submittedName>
</protein>
<reference evidence="3" key="1">
    <citation type="submission" date="2021-01" db="EMBL/GenBank/DDBJ databases">
        <authorList>
            <person name="Corre E."/>
            <person name="Pelletier E."/>
            <person name="Niang G."/>
            <person name="Scheremetjew M."/>
            <person name="Finn R."/>
            <person name="Kale V."/>
            <person name="Holt S."/>
            <person name="Cochrane G."/>
            <person name="Meng A."/>
            <person name="Brown T."/>
            <person name="Cohen L."/>
        </authorList>
    </citation>
    <scope>NUCLEOTIDE SEQUENCE</scope>
    <source>
        <strain evidence="3">UIO037</strain>
    </source>
</reference>
<dbReference type="EMBL" id="HBKO01026567">
    <property type="protein sequence ID" value="CAE2236316.1"/>
    <property type="molecule type" value="Transcribed_RNA"/>
</dbReference>
<dbReference type="AlphaFoldDB" id="A0A7S4IQI8"/>
<gene>
    <name evidence="3" type="ORF">CPOL0286_LOCUS12169</name>
</gene>
<evidence type="ECO:0000313" key="3">
    <source>
        <dbReference type="EMBL" id="CAE2236316.1"/>
    </source>
</evidence>
<proteinExistence type="predicted"/>
<evidence type="ECO:0000256" key="1">
    <source>
        <dbReference type="SAM" id="Coils"/>
    </source>
</evidence>
<accession>A0A7S4IQI8</accession>
<keyword evidence="1" id="KW-0175">Coiled coil</keyword>
<organism evidence="3">
    <name type="scientific">Prymnesium polylepis</name>
    <dbReference type="NCBI Taxonomy" id="72548"/>
    <lineage>
        <taxon>Eukaryota</taxon>
        <taxon>Haptista</taxon>
        <taxon>Haptophyta</taxon>
        <taxon>Prymnesiophyceae</taxon>
        <taxon>Prymnesiales</taxon>
        <taxon>Prymnesiaceae</taxon>
        <taxon>Prymnesium</taxon>
    </lineage>
</organism>